<dbReference type="Proteomes" id="UP000651837">
    <property type="component" value="Unassembled WGS sequence"/>
</dbReference>
<accession>A0A316E0B5</accession>
<dbReference type="InterPro" id="IPR025345">
    <property type="entry name" value="DUF4249"/>
</dbReference>
<dbReference type="EMBL" id="QGGQ01000004">
    <property type="protein sequence ID" value="PWK23555.1"/>
    <property type="molecule type" value="Genomic_DNA"/>
</dbReference>
<evidence type="ECO:0000313" key="2">
    <source>
        <dbReference type="EMBL" id="PWK23555.1"/>
    </source>
</evidence>
<reference evidence="1 4" key="2">
    <citation type="submission" date="2020-07" db="EMBL/GenBank/DDBJ databases">
        <title>The draft genome sequence of Maribacter polysiphoniae KCTC 22021.</title>
        <authorList>
            <person name="Mu L."/>
        </authorList>
    </citation>
    <scope>NUCLEOTIDE SEQUENCE [LARGE SCALE GENOMIC DNA]</scope>
    <source>
        <strain evidence="1 4">KCTC 22021</strain>
    </source>
</reference>
<dbReference type="PROSITE" id="PS51257">
    <property type="entry name" value="PROKAR_LIPOPROTEIN"/>
    <property type="match status" value="1"/>
</dbReference>
<dbReference type="AlphaFoldDB" id="A0A316E0B5"/>
<proteinExistence type="predicted"/>
<dbReference type="Proteomes" id="UP000245667">
    <property type="component" value="Unassembled WGS sequence"/>
</dbReference>
<dbReference type="OrthoDB" id="1430047at2"/>
<keyword evidence="4" id="KW-1185">Reference proteome</keyword>
<evidence type="ECO:0000313" key="4">
    <source>
        <dbReference type="Proteomes" id="UP000651837"/>
    </source>
</evidence>
<evidence type="ECO:0000313" key="3">
    <source>
        <dbReference type="Proteomes" id="UP000245667"/>
    </source>
</evidence>
<organism evidence="2 3">
    <name type="scientific">Maribacter polysiphoniae</name>
    <dbReference type="NCBI Taxonomy" id="429344"/>
    <lineage>
        <taxon>Bacteria</taxon>
        <taxon>Pseudomonadati</taxon>
        <taxon>Bacteroidota</taxon>
        <taxon>Flavobacteriia</taxon>
        <taxon>Flavobacteriales</taxon>
        <taxon>Flavobacteriaceae</taxon>
        <taxon>Maribacter</taxon>
    </lineage>
</organism>
<evidence type="ECO:0000313" key="1">
    <source>
        <dbReference type="EMBL" id="MBD1261203.1"/>
    </source>
</evidence>
<protein>
    <submittedName>
        <fullName evidence="1">DUF4249 family protein</fullName>
    </submittedName>
    <submittedName>
        <fullName evidence="2">Uncharacterized protein DUF4249</fullName>
    </submittedName>
</protein>
<sequence>MKKYILIIFVLSIVIGCEDVVEIDVPKDDTRLSIDALIRIDTETSTTRVAIKATETTSFFEEIEPAVLDQIQLLNTSSNTITDLVEDPSDSGVYVANLPTRELMEGDFQLNILYNNEQYEATTTFVPTVPFDDVKQGDGTLFSEDETEIVVSYTDVANSDDYYLFDFGFNEYLVSEDTFYPGQSFEFSYFYEDGLEAGRKLNISILGVDEAFYNYMNQLIVQSGGDQGPFQTPAATVRGNIINTTDSDNLALGYFALCQEYRETVILE</sequence>
<dbReference type="Pfam" id="PF14054">
    <property type="entry name" value="DUF4249"/>
    <property type="match status" value="1"/>
</dbReference>
<gene>
    <name evidence="1" type="ORF">HZY62_11425</name>
    <name evidence="2" type="ORF">LX92_02121</name>
</gene>
<dbReference type="RefSeq" id="WP_109650289.1">
    <property type="nucleotide sequence ID" value="NZ_CAJQNU010000019.1"/>
</dbReference>
<dbReference type="EMBL" id="JACWLN010000004">
    <property type="protein sequence ID" value="MBD1261203.1"/>
    <property type="molecule type" value="Genomic_DNA"/>
</dbReference>
<reference evidence="2 3" key="1">
    <citation type="submission" date="2018-05" db="EMBL/GenBank/DDBJ databases">
        <title>Genomic Encyclopedia of Archaeal and Bacterial Type Strains, Phase II (KMG-II): from individual species to whole genera.</title>
        <authorList>
            <person name="Goeker M."/>
        </authorList>
    </citation>
    <scope>NUCLEOTIDE SEQUENCE [LARGE SCALE GENOMIC DNA]</scope>
    <source>
        <strain evidence="2 3">DSM 23514</strain>
    </source>
</reference>
<name>A0A316E0B5_9FLAO</name>
<comment type="caution">
    <text evidence="2">The sequence shown here is derived from an EMBL/GenBank/DDBJ whole genome shotgun (WGS) entry which is preliminary data.</text>
</comment>